<dbReference type="PANTHER" id="PTHR43133">
    <property type="entry name" value="RNA POLYMERASE ECF-TYPE SIGMA FACTO"/>
    <property type="match status" value="1"/>
</dbReference>
<dbReference type="InterPro" id="IPR007627">
    <property type="entry name" value="RNA_pol_sigma70_r2"/>
</dbReference>
<evidence type="ECO:0000313" key="7">
    <source>
        <dbReference type="EMBL" id="MCC2254520.1"/>
    </source>
</evidence>
<dbReference type="SUPFAM" id="SSF88659">
    <property type="entry name" value="Sigma3 and sigma4 domains of RNA polymerase sigma factors"/>
    <property type="match status" value="1"/>
</dbReference>
<dbReference type="Proteomes" id="UP001198151">
    <property type="component" value="Unassembled WGS sequence"/>
</dbReference>
<keyword evidence="2" id="KW-0805">Transcription regulation</keyword>
<dbReference type="SUPFAM" id="SSF88946">
    <property type="entry name" value="Sigma2 domain of RNA polymerase sigma factors"/>
    <property type="match status" value="1"/>
</dbReference>
<reference evidence="7 8" key="1">
    <citation type="submission" date="2021-10" db="EMBL/GenBank/DDBJ databases">
        <title>Anaerobic single-cell dispensing facilitates the cultivation of human gut bacteria.</title>
        <authorList>
            <person name="Afrizal A."/>
        </authorList>
    </citation>
    <scope>NUCLEOTIDE SEQUENCE [LARGE SCALE GENOMIC DNA]</scope>
    <source>
        <strain evidence="7 8">CLA-AA-H200</strain>
    </source>
</reference>
<dbReference type="EMBL" id="JAJEQX010000013">
    <property type="protein sequence ID" value="MCC2254520.1"/>
    <property type="molecule type" value="Genomic_DNA"/>
</dbReference>
<dbReference type="InterPro" id="IPR039425">
    <property type="entry name" value="RNA_pol_sigma-70-like"/>
</dbReference>
<proteinExistence type="inferred from homology"/>
<dbReference type="InterPro" id="IPR013325">
    <property type="entry name" value="RNA_pol_sigma_r2"/>
</dbReference>
<feature type="domain" description="RNA polymerase sigma factor 70 region 4 type 2" evidence="6">
    <location>
        <begin position="108"/>
        <end position="157"/>
    </location>
</feature>
<feature type="domain" description="RNA polymerase sigma-70 region 2" evidence="5">
    <location>
        <begin position="20"/>
        <end position="86"/>
    </location>
</feature>
<dbReference type="NCBIfam" id="TIGR02937">
    <property type="entry name" value="sigma70-ECF"/>
    <property type="match status" value="1"/>
</dbReference>
<dbReference type="Gene3D" id="1.10.1740.10">
    <property type="match status" value="1"/>
</dbReference>
<organism evidence="7 8">
    <name type="scientific">Ruminococcus turbiniformis</name>
    <dbReference type="NCBI Taxonomy" id="2881258"/>
    <lineage>
        <taxon>Bacteria</taxon>
        <taxon>Bacillati</taxon>
        <taxon>Bacillota</taxon>
        <taxon>Clostridia</taxon>
        <taxon>Eubacteriales</taxon>
        <taxon>Oscillospiraceae</taxon>
        <taxon>Ruminococcus</taxon>
    </lineage>
</organism>
<dbReference type="InterPro" id="IPR014284">
    <property type="entry name" value="RNA_pol_sigma-70_dom"/>
</dbReference>
<dbReference type="CDD" id="cd06171">
    <property type="entry name" value="Sigma70_r4"/>
    <property type="match status" value="1"/>
</dbReference>
<accession>A0ABS8FWW2</accession>
<comment type="similarity">
    <text evidence="1">Belongs to the sigma-70 factor family. ECF subfamily.</text>
</comment>
<evidence type="ECO:0000256" key="2">
    <source>
        <dbReference type="ARBA" id="ARBA00023015"/>
    </source>
</evidence>
<sequence length="169" mass="19671">MEYLVRKALKGDPNAFVELIEGSRQSMYKIARSYFSNEDDIADAIQDTIETAYRSLPNLKRAEYFRTWLIRILINKCIDIIRKNRKESPVEIFPDQGAPCAELKNCEFEELMCSLDEKYRTVLLLYYGEGFKVSEIAQLLDMEENTVKSRLSRGRSKFRAVWSGQNASF</sequence>
<dbReference type="Gene3D" id="1.10.10.10">
    <property type="entry name" value="Winged helix-like DNA-binding domain superfamily/Winged helix DNA-binding domain"/>
    <property type="match status" value="1"/>
</dbReference>
<dbReference type="InterPro" id="IPR013249">
    <property type="entry name" value="RNA_pol_sigma70_r4_t2"/>
</dbReference>
<evidence type="ECO:0000256" key="3">
    <source>
        <dbReference type="ARBA" id="ARBA00023082"/>
    </source>
</evidence>
<evidence type="ECO:0000259" key="6">
    <source>
        <dbReference type="Pfam" id="PF08281"/>
    </source>
</evidence>
<keyword evidence="3" id="KW-0731">Sigma factor</keyword>
<evidence type="ECO:0000259" key="5">
    <source>
        <dbReference type="Pfam" id="PF04542"/>
    </source>
</evidence>
<keyword evidence="4" id="KW-0804">Transcription</keyword>
<dbReference type="Pfam" id="PF04542">
    <property type="entry name" value="Sigma70_r2"/>
    <property type="match status" value="1"/>
</dbReference>
<dbReference type="PANTHER" id="PTHR43133:SF51">
    <property type="entry name" value="RNA POLYMERASE SIGMA FACTOR"/>
    <property type="match status" value="1"/>
</dbReference>
<dbReference type="InterPro" id="IPR013324">
    <property type="entry name" value="RNA_pol_sigma_r3/r4-like"/>
</dbReference>
<name>A0ABS8FWW2_9FIRM</name>
<evidence type="ECO:0000313" key="8">
    <source>
        <dbReference type="Proteomes" id="UP001198151"/>
    </source>
</evidence>
<dbReference type="InterPro" id="IPR036388">
    <property type="entry name" value="WH-like_DNA-bd_sf"/>
</dbReference>
<protein>
    <submittedName>
        <fullName evidence="7">Sigma-70 family RNA polymerase sigma factor</fullName>
    </submittedName>
</protein>
<comment type="caution">
    <text evidence="7">The sequence shown here is derived from an EMBL/GenBank/DDBJ whole genome shotgun (WGS) entry which is preliminary data.</text>
</comment>
<keyword evidence="8" id="KW-1185">Reference proteome</keyword>
<evidence type="ECO:0000256" key="4">
    <source>
        <dbReference type="ARBA" id="ARBA00023163"/>
    </source>
</evidence>
<evidence type="ECO:0000256" key="1">
    <source>
        <dbReference type="ARBA" id="ARBA00010641"/>
    </source>
</evidence>
<dbReference type="Pfam" id="PF08281">
    <property type="entry name" value="Sigma70_r4_2"/>
    <property type="match status" value="1"/>
</dbReference>
<gene>
    <name evidence="7" type="ORF">LKD70_08830</name>
</gene>